<evidence type="ECO:0000313" key="4">
    <source>
        <dbReference type="Proteomes" id="UP000004184"/>
    </source>
</evidence>
<accession>D9X1A6</accession>
<keyword evidence="4" id="KW-1185">Reference proteome</keyword>
<keyword evidence="2" id="KW-0812">Transmembrane</keyword>
<feature type="region of interest" description="Disordered" evidence="1">
    <location>
        <begin position="98"/>
        <end position="175"/>
    </location>
</feature>
<keyword evidence="2" id="KW-0472">Membrane</keyword>
<dbReference type="eggNOG" id="ENOG5031N61">
    <property type="taxonomic scope" value="Bacteria"/>
</dbReference>
<evidence type="ECO:0000256" key="2">
    <source>
        <dbReference type="SAM" id="Phobius"/>
    </source>
</evidence>
<organism evidence="3 4">
    <name type="scientific">Streptomyces viridochromogenes (strain DSM 40736 / JCM 4977 / BCRC 1201 / Tue 494)</name>
    <dbReference type="NCBI Taxonomy" id="591159"/>
    <lineage>
        <taxon>Bacteria</taxon>
        <taxon>Bacillati</taxon>
        <taxon>Actinomycetota</taxon>
        <taxon>Actinomycetes</taxon>
        <taxon>Kitasatosporales</taxon>
        <taxon>Streptomycetaceae</taxon>
        <taxon>Streptomyces</taxon>
    </lineage>
</organism>
<name>D9X1A6_STRVT</name>
<gene>
    <name evidence="3" type="ORF">SSQG_04062</name>
</gene>
<dbReference type="AlphaFoldDB" id="D9X1A6"/>
<evidence type="ECO:0000313" key="3">
    <source>
        <dbReference type="EMBL" id="EFL33545.1"/>
    </source>
</evidence>
<dbReference type="EMBL" id="GG657757">
    <property type="protein sequence ID" value="EFL33545.1"/>
    <property type="molecule type" value="Genomic_DNA"/>
</dbReference>
<feature type="transmembrane region" description="Helical" evidence="2">
    <location>
        <begin position="66"/>
        <end position="88"/>
    </location>
</feature>
<reference evidence="4" key="1">
    <citation type="submission" date="2009-02" db="EMBL/GenBank/DDBJ databases">
        <title>Annotation of Streptomyces viridochromogenes strain DSM 40736.</title>
        <authorList>
            <consortium name="The Broad Institute Genome Sequencing Platform"/>
            <consortium name="Broad Institute Microbial Sequencing Center"/>
            <person name="Fischbach M."/>
            <person name="Godfrey P."/>
            <person name="Ward D."/>
            <person name="Young S."/>
            <person name="Zeng Q."/>
            <person name="Koehrsen M."/>
            <person name="Alvarado L."/>
            <person name="Berlin A.M."/>
            <person name="Bochicchio J."/>
            <person name="Borenstein D."/>
            <person name="Chapman S.B."/>
            <person name="Chen Z."/>
            <person name="Engels R."/>
            <person name="Freedman E."/>
            <person name="Gellesch M."/>
            <person name="Goldberg J."/>
            <person name="Griggs A."/>
            <person name="Gujja S."/>
            <person name="Heilman E.R."/>
            <person name="Heiman D.I."/>
            <person name="Hepburn T.A."/>
            <person name="Howarth C."/>
            <person name="Jen D."/>
            <person name="Larson L."/>
            <person name="Lewis B."/>
            <person name="Mehta T."/>
            <person name="Park D."/>
            <person name="Pearson M."/>
            <person name="Richards J."/>
            <person name="Roberts A."/>
            <person name="Saif S."/>
            <person name="Shea T.D."/>
            <person name="Shenoy N."/>
            <person name="Sisk P."/>
            <person name="Stolte C."/>
            <person name="Sykes S.N."/>
            <person name="Thomson T."/>
            <person name="Walk T."/>
            <person name="White J."/>
            <person name="Yandava C."/>
            <person name="Straight P."/>
            <person name="Clardy J."/>
            <person name="Hung D."/>
            <person name="Kolter R."/>
            <person name="Mekalanos J."/>
            <person name="Walker S."/>
            <person name="Walsh C.T."/>
            <person name="Wieland-Brown L.C."/>
            <person name="Haas B."/>
            <person name="Nusbaum C."/>
            <person name="Birren B."/>
        </authorList>
    </citation>
    <scope>NUCLEOTIDE SEQUENCE [LARGE SCALE GENOMIC DNA]</scope>
    <source>
        <strain evidence="4">DSM 40736 / JCM 4977 / BCRC 1201 / Tue 494</strain>
    </source>
</reference>
<keyword evidence="2" id="KW-1133">Transmembrane helix</keyword>
<feature type="region of interest" description="Disordered" evidence="1">
    <location>
        <begin position="1"/>
        <end position="30"/>
    </location>
</feature>
<feature type="compositionally biased region" description="Basic and acidic residues" evidence="1">
    <location>
        <begin position="133"/>
        <end position="156"/>
    </location>
</feature>
<dbReference type="STRING" id="591159.SSQG_04062"/>
<sequence length="175" mass="18675">MSAHGDLPLVGGGLSPSGRRRRGRGCPGIPVRRSGRTFRALYGITSAIIGGMRTATYELLAASPEHAVAVTIAFVSGLIVACALIWAVRVGMRVMDKDTHHPDPEEQPHLPDGGPVHETREMREPDDVPVVTDDGKRLLPHELHHASTRTGKDQQPRRWSPGSSGSFGGGGPGRT</sequence>
<dbReference type="HOGENOM" id="CLU_128229_0_0_11"/>
<dbReference type="Proteomes" id="UP000004184">
    <property type="component" value="Unassembled WGS sequence"/>
</dbReference>
<protein>
    <submittedName>
        <fullName evidence="3">Secreted protein</fullName>
    </submittedName>
</protein>
<feature type="compositionally biased region" description="Gly residues" evidence="1">
    <location>
        <begin position="165"/>
        <end position="175"/>
    </location>
</feature>
<dbReference type="InterPro" id="IPR045513">
    <property type="entry name" value="DUF6479"/>
</dbReference>
<proteinExistence type="predicted"/>
<evidence type="ECO:0000256" key="1">
    <source>
        <dbReference type="SAM" id="MobiDB-lite"/>
    </source>
</evidence>
<feature type="compositionally biased region" description="Basic and acidic residues" evidence="1">
    <location>
        <begin position="98"/>
        <end position="126"/>
    </location>
</feature>
<dbReference type="Pfam" id="PF20087">
    <property type="entry name" value="DUF6479"/>
    <property type="match status" value="1"/>
</dbReference>